<dbReference type="SUPFAM" id="SSF51735">
    <property type="entry name" value="NAD(P)-binding Rossmann-fold domains"/>
    <property type="match status" value="1"/>
</dbReference>
<evidence type="ECO:0000313" key="5">
    <source>
        <dbReference type="EMBL" id="MBR7741835.1"/>
    </source>
</evidence>
<dbReference type="InterPro" id="IPR000683">
    <property type="entry name" value="Gfo/Idh/MocA-like_OxRdtase_N"/>
</dbReference>
<evidence type="ECO:0000256" key="1">
    <source>
        <dbReference type="ARBA" id="ARBA00023027"/>
    </source>
</evidence>
<feature type="domain" description="GFO/IDH/MocA-like oxidoreductase" evidence="4">
    <location>
        <begin position="149"/>
        <end position="301"/>
    </location>
</feature>
<dbReference type="InterPro" id="IPR055170">
    <property type="entry name" value="GFO_IDH_MocA-like_dom"/>
</dbReference>
<accession>A0A941D4P2</accession>
<feature type="region of interest" description="Disordered" evidence="2">
    <location>
        <begin position="400"/>
        <end position="431"/>
    </location>
</feature>
<keyword evidence="6" id="KW-1185">Reference proteome</keyword>
<proteinExistence type="predicted"/>
<organism evidence="5 6">
    <name type="scientific">Phycicoccus avicenniae</name>
    <dbReference type="NCBI Taxonomy" id="2828860"/>
    <lineage>
        <taxon>Bacteria</taxon>
        <taxon>Bacillati</taxon>
        <taxon>Actinomycetota</taxon>
        <taxon>Actinomycetes</taxon>
        <taxon>Micrococcales</taxon>
        <taxon>Intrasporangiaceae</taxon>
        <taxon>Phycicoccus</taxon>
    </lineage>
</organism>
<evidence type="ECO:0000259" key="3">
    <source>
        <dbReference type="Pfam" id="PF01408"/>
    </source>
</evidence>
<dbReference type="InterPro" id="IPR051317">
    <property type="entry name" value="Gfo/Idh/MocA_oxidoreduct"/>
</dbReference>
<keyword evidence="1" id="KW-0520">NAD</keyword>
<dbReference type="Gene3D" id="3.40.50.720">
    <property type="entry name" value="NAD(P)-binding Rossmann-like Domain"/>
    <property type="match status" value="1"/>
</dbReference>
<dbReference type="InterPro" id="IPR036291">
    <property type="entry name" value="NAD(P)-bd_dom_sf"/>
</dbReference>
<sequence>MTSGPRPRLADPSAPAGLRVAVLGVGERSSIALHAVEGGTATIVAAVDPDLAARRRSVETFGSGVATFASHRALLESGMPVHAAFVTTPDHTHAEIARDLLEAGVAVYLEKPIATTVEDADAVLETAAATGTSLFVGHNMRYMPVVELMHSIIRRGDIGDVKAVWCRHFVGNGGDYYFKDWHAERSLSTGLLLQKGAHDIDVIHLLAGGTTSRVTAIGDLAVYGDVKDRRINADRRLADWFSLSTWPPQSQRELNPVIDVEDLSMMLMTLDNGVLASYQQCHFTPDYWRNYTVIGTKGRLENFGDTVGGVVKVWTARTTYLADGNAQYPIPGASEGHAEADARAVADFMSSLSCGTSTQASPVSARNAVAAAVAATLSLRHGATPQPVATVSPELSAYFRDATDRDPSQMVQHPFSSRELTDQPRTKECFE</sequence>
<evidence type="ECO:0000256" key="2">
    <source>
        <dbReference type="SAM" id="MobiDB-lite"/>
    </source>
</evidence>
<dbReference type="Proteomes" id="UP000677016">
    <property type="component" value="Unassembled WGS sequence"/>
</dbReference>
<feature type="domain" description="Gfo/Idh/MocA-like oxidoreductase N-terminal" evidence="3">
    <location>
        <begin position="18"/>
        <end position="138"/>
    </location>
</feature>
<gene>
    <name evidence="5" type="ORF">KC207_00820</name>
</gene>
<feature type="compositionally biased region" description="Basic and acidic residues" evidence="2">
    <location>
        <begin position="419"/>
        <end position="431"/>
    </location>
</feature>
<name>A0A941D4P2_9MICO</name>
<dbReference type="RefSeq" id="WP_211600996.1">
    <property type="nucleotide sequence ID" value="NZ_JAGSNF010000001.1"/>
</dbReference>
<dbReference type="SUPFAM" id="SSF55347">
    <property type="entry name" value="Glyceraldehyde-3-phosphate dehydrogenase-like, C-terminal domain"/>
    <property type="match status" value="1"/>
</dbReference>
<evidence type="ECO:0000259" key="4">
    <source>
        <dbReference type="Pfam" id="PF22725"/>
    </source>
</evidence>
<comment type="caution">
    <text evidence="5">The sequence shown here is derived from an EMBL/GenBank/DDBJ whole genome shotgun (WGS) entry which is preliminary data.</text>
</comment>
<dbReference type="Pfam" id="PF22725">
    <property type="entry name" value="GFO_IDH_MocA_C3"/>
    <property type="match status" value="1"/>
</dbReference>
<reference evidence="5" key="1">
    <citation type="submission" date="2021-04" db="EMBL/GenBank/DDBJ databases">
        <title>Phycicoccus avicenniae sp. nov., a novel endophytic actinomycetes isolated from branch of Avicennia mariana.</title>
        <authorList>
            <person name="Tuo L."/>
        </authorList>
    </citation>
    <scope>NUCLEOTIDE SEQUENCE</scope>
    <source>
        <strain evidence="5">BSK3Z-2</strain>
    </source>
</reference>
<dbReference type="Gene3D" id="3.30.360.10">
    <property type="entry name" value="Dihydrodipicolinate Reductase, domain 2"/>
    <property type="match status" value="1"/>
</dbReference>
<dbReference type="PANTHER" id="PTHR43708">
    <property type="entry name" value="CONSERVED EXPRESSED OXIDOREDUCTASE (EUROFUNG)"/>
    <property type="match status" value="1"/>
</dbReference>
<protein>
    <submittedName>
        <fullName evidence="5">Gfo/Idh/MocA family oxidoreductase</fullName>
    </submittedName>
</protein>
<evidence type="ECO:0000313" key="6">
    <source>
        <dbReference type="Proteomes" id="UP000677016"/>
    </source>
</evidence>
<dbReference type="EMBL" id="JAGSNF010000001">
    <property type="protein sequence ID" value="MBR7741835.1"/>
    <property type="molecule type" value="Genomic_DNA"/>
</dbReference>
<dbReference type="AlphaFoldDB" id="A0A941D4P2"/>
<dbReference type="GO" id="GO:0000166">
    <property type="term" value="F:nucleotide binding"/>
    <property type="evidence" value="ECO:0007669"/>
    <property type="project" value="InterPro"/>
</dbReference>
<dbReference type="PANTHER" id="PTHR43708:SF8">
    <property type="entry name" value="OXIDOREDUCTASE"/>
    <property type="match status" value="1"/>
</dbReference>
<dbReference type="Pfam" id="PF01408">
    <property type="entry name" value="GFO_IDH_MocA"/>
    <property type="match status" value="1"/>
</dbReference>